<dbReference type="EMBL" id="MQVX01000001">
    <property type="protein sequence ID" value="PQJ16069.1"/>
    <property type="molecule type" value="Genomic_DNA"/>
</dbReference>
<reference evidence="3" key="1">
    <citation type="submission" date="2016-11" db="EMBL/GenBank/DDBJ databases">
        <title>Trade-off between light-utilization and light-protection in marine flavobacteria.</title>
        <authorList>
            <person name="Kumagai Y."/>
            <person name="Yoshizawa S."/>
            <person name="Kogure K."/>
        </authorList>
    </citation>
    <scope>NUCLEOTIDE SEQUENCE [LARGE SCALE GENOMIC DNA]</scope>
    <source>
        <strain evidence="3">SG-18</strain>
    </source>
</reference>
<comment type="caution">
    <text evidence="2">The sequence shown here is derived from an EMBL/GenBank/DDBJ whole genome shotgun (WGS) entry which is preliminary data.</text>
</comment>
<keyword evidence="1" id="KW-0732">Signal</keyword>
<organism evidence="2 3">
    <name type="scientific">Aureicoccus marinus</name>
    <dbReference type="NCBI Taxonomy" id="754435"/>
    <lineage>
        <taxon>Bacteria</taxon>
        <taxon>Pseudomonadati</taxon>
        <taxon>Bacteroidota</taxon>
        <taxon>Flavobacteriia</taxon>
        <taxon>Flavobacteriales</taxon>
        <taxon>Flavobacteriaceae</taxon>
        <taxon>Aureicoccus</taxon>
    </lineage>
</organism>
<dbReference type="OrthoDB" id="6385145at2"/>
<dbReference type="PROSITE" id="PS51257">
    <property type="entry name" value="PROKAR_LIPOPROTEIN"/>
    <property type="match status" value="1"/>
</dbReference>
<evidence type="ECO:0000313" key="2">
    <source>
        <dbReference type="EMBL" id="PQJ16069.1"/>
    </source>
</evidence>
<name>A0A2S7T817_9FLAO</name>
<dbReference type="InterPro" id="IPR027056">
    <property type="entry name" value="Gluconate_2DH_su3"/>
</dbReference>
<evidence type="ECO:0000256" key="1">
    <source>
        <dbReference type="SAM" id="SignalP"/>
    </source>
</evidence>
<proteinExistence type="predicted"/>
<gene>
    <name evidence="2" type="ORF">BST99_10340</name>
</gene>
<dbReference type="AlphaFoldDB" id="A0A2S7T817"/>
<sequence>MKRRTVLKHMGAGLGYAMAAPAAFSILQSCQGKDPFEGWAPTFLSDDEGRGVARMVDMILPKTDTPSATELGIHQFIDTFWTEVSEEEDQAFTRMIMGHFKEALFAETGVESFADVKDEALESFMGKHLAKLDEATEKAHKDMYKAYSKAKYQQKMAKVLGQEPGPDPSMDAEVSRYLFATSIRDLATWGFKNHPTIAKEVLAYDPIPGGYIACGDVDELTGGKAWSL</sequence>
<evidence type="ECO:0008006" key="4">
    <source>
        <dbReference type="Google" id="ProtNLM"/>
    </source>
</evidence>
<dbReference type="Pfam" id="PF13618">
    <property type="entry name" value="Gluconate_2-dh3"/>
    <property type="match status" value="1"/>
</dbReference>
<feature type="signal peptide" evidence="1">
    <location>
        <begin position="1"/>
        <end position="19"/>
    </location>
</feature>
<accession>A0A2S7T817</accession>
<dbReference type="Proteomes" id="UP000239366">
    <property type="component" value="Unassembled WGS sequence"/>
</dbReference>
<protein>
    <recommendedName>
        <fullName evidence="4">Gluconate 2-dehydrogenase</fullName>
    </recommendedName>
</protein>
<feature type="chain" id="PRO_5015734087" description="Gluconate 2-dehydrogenase" evidence="1">
    <location>
        <begin position="20"/>
        <end position="228"/>
    </location>
</feature>
<evidence type="ECO:0000313" key="3">
    <source>
        <dbReference type="Proteomes" id="UP000239366"/>
    </source>
</evidence>
<keyword evidence="3" id="KW-1185">Reference proteome</keyword>
<dbReference type="RefSeq" id="WP_105001739.1">
    <property type="nucleotide sequence ID" value="NZ_MQVX01000001.1"/>
</dbReference>